<dbReference type="EMBL" id="JAHLJV010000005">
    <property type="protein sequence ID" value="KAK1598164.1"/>
    <property type="molecule type" value="Genomic_DNA"/>
</dbReference>
<dbReference type="InterPro" id="IPR049326">
    <property type="entry name" value="Rhodopsin_dom_fungi"/>
</dbReference>
<evidence type="ECO:0000259" key="7">
    <source>
        <dbReference type="Pfam" id="PF20684"/>
    </source>
</evidence>
<comment type="caution">
    <text evidence="8">The sequence shown here is derived from an EMBL/GenBank/DDBJ whole genome shotgun (WGS) entry which is preliminary data.</text>
</comment>
<evidence type="ECO:0000256" key="1">
    <source>
        <dbReference type="ARBA" id="ARBA00004141"/>
    </source>
</evidence>
<keyword evidence="2 6" id="KW-0812">Transmembrane</keyword>
<feature type="domain" description="Rhodopsin" evidence="7">
    <location>
        <begin position="25"/>
        <end position="200"/>
    </location>
</feature>
<feature type="transmembrane region" description="Helical" evidence="6">
    <location>
        <begin position="47"/>
        <end position="70"/>
    </location>
</feature>
<dbReference type="RefSeq" id="XP_060418869.1">
    <property type="nucleotide sequence ID" value="XM_060553688.1"/>
</dbReference>
<evidence type="ECO:0000313" key="9">
    <source>
        <dbReference type="Proteomes" id="UP001230504"/>
    </source>
</evidence>
<feature type="transmembrane region" description="Helical" evidence="6">
    <location>
        <begin position="125"/>
        <end position="146"/>
    </location>
</feature>
<evidence type="ECO:0000256" key="4">
    <source>
        <dbReference type="ARBA" id="ARBA00023136"/>
    </source>
</evidence>
<accession>A0AAD8Q9N7</accession>
<feature type="transmembrane region" description="Helical" evidence="6">
    <location>
        <begin position="166"/>
        <end position="184"/>
    </location>
</feature>
<organism evidence="8 9">
    <name type="scientific">Colletotrichum navitas</name>
    <dbReference type="NCBI Taxonomy" id="681940"/>
    <lineage>
        <taxon>Eukaryota</taxon>
        <taxon>Fungi</taxon>
        <taxon>Dikarya</taxon>
        <taxon>Ascomycota</taxon>
        <taxon>Pezizomycotina</taxon>
        <taxon>Sordariomycetes</taxon>
        <taxon>Hypocreomycetidae</taxon>
        <taxon>Glomerellales</taxon>
        <taxon>Glomerellaceae</taxon>
        <taxon>Colletotrichum</taxon>
        <taxon>Colletotrichum graminicola species complex</taxon>
    </lineage>
</organism>
<dbReference type="Proteomes" id="UP001230504">
    <property type="component" value="Unassembled WGS sequence"/>
</dbReference>
<dbReference type="AlphaFoldDB" id="A0AAD8Q9N7"/>
<name>A0AAD8Q9N7_9PEZI</name>
<evidence type="ECO:0000313" key="8">
    <source>
        <dbReference type="EMBL" id="KAK1598164.1"/>
    </source>
</evidence>
<evidence type="ECO:0000256" key="3">
    <source>
        <dbReference type="ARBA" id="ARBA00022989"/>
    </source>
</evidence>
<dbReference type="GO" id="GO:0016020">
    <property type="term" value="C:membrane"/>
    <property type="evidence" value="ECO:0007669"/>
    <property type="project" value="UniProtKB-SubCell"/>
</dbReference>
<dbReference type="PANTHER" id="PTHR33048:SF143">
    <property type="entry name" value="EXTRACELLULAR MEMBRANE PROTEIN CFEM DOMAIN-CONTAINING PROTEIN-RELATED"/>
    <property type="match status" value="1"/>
</dbReference>
<dbReference type="GeneID" id="85437928"/>
<sequence length="218" mass="24612">MVTSPKLRVYPSFCPGVSDESPGHQLGVGRDVWALSSEQITRFLHGFFAFEVIYTLGISTLKASFLFFYIRVFSMVSNTFTAVLWATQAFNIAFCIAFTIANLAQCQPFSNAWKAWDGKHPGHCINVYAMFVSHAVINIALDVWILILPTTRVLWLNMRKRQKAEIMLMFGLGAFIAVVSSIRLKVLVSLEGFRDPTCKHEPPSRLLQTQSWLLQGLF</sequence>
<evidence type="ECO:0000256" key="2">
    <source>
        <dbReference type="ARBA" id="ARBA00022692"/>
    </source>
</evidence>
<dbReference type="InterPro" id="IPR052337">
    <property type="entry name" value="SAT4-like"/>
</dbReference>
<comment type="similarity">
    <text evidence="5">Belongs to the SAT4 family.</text>
</comment>
<keyword evidence="4 6" id="KW-0472">Membrane</keyword>
<proteinExistence type="inferred from homology"/>
<reference evidence="8" key="1">
    <citation type="submission" date="2021-06" db="EMBL/GenBank/DDBJ databases">
        <title>Comparative genomics, transcriptomics and evolutionary studies reveal genomic signatures of adaptation to plant cell wall in hemibiotrophic fungi.</title>
        <authorList>
            <consortium name="DOE Joint Genome Institute"/>
            <person name="Baroncelli R."/>
            <person name="Diaz J.F."/>
            <person name="Benocci T."/>
            <person name="Peng M."/>
            <person name="Battaglia E."/>
            <person name="Haridas S."/>
            <person name="Andreopoulos W."/>
            <person name="Labutti K."/>
            <person name="Pangilinan J."/>
            <person name="Floch G.L."/>
            <person name="Makela M.R."/>
            <person name="Henrissat B."/>
            <person name="Grigoriev I.V."/>
            <person name="Crouch J.A."/>
            <person name="De Vries R.P."/>
            <person name="Sukno S.A."/>
            <person name="Thon M.R."/>
        </authorList>
    </citation>
    <scope>NUCLEOTIDE SEQUENCE</scope>
    <source>
        <strain evidence="8">CBS 125086</strain>
    </source>
</reference>
<gene>
    <name evidence="8" type="ORF">LY79DRAFT_506116</name>
</gene>
<keyword evidence="3 6" id="KW-1133">Transmembrane helix</keyword>
<comment type="subcellular location">
    <subcellularLocation>
        <location evidence="1">Membrane</location>
        <topology evidence="1">Multi-pass membrane protein</topology>
    </subcellularLocation>
</comment>
<protein>
    <submittedName>
        <fullName evidence="8">CFEM domain-containing protein</fullName>
    </submittedName>
</protein>
<dbReference type="Pfam" id="PF20684">
    <property type="entry name" value="Fung_rhodopsin"/>
    <property type="match status" value="1"/>
</dbReference>
<dbReference type="PANTHER" id="PTHR33048">
    <property type="entry name" value="PTH11-LIKE INTEGRAL MEMBRANE PROTEIN (AFU_ORTHOLOGUE AFUA_5G11245)"/>
    <property type="match status" value="1"/>
</dbReference>
<evidence type="ECO:0000256" key="6">
    <source>
        <dbReference type="SAM" id="Phobius"/>
    </source>
</evidence>
<feature type="transmembrane region" description="Helical" evidence="6">
    <location>
        <begin position="82"/>
        <end position="104"/>
    </location>
</feature>
<keyword evidence="9" id="KW-1185">Reference proteome</keyword>
<evidence type="ECO:0000256" key="5">
    <source>
        <dbReference type="ARBA" id="ARBA00038359"/>
    </source>
</evidence>